<dbReference type="PANTHER" id="PTHR23511:SF5">
    <property type="entry name" value="MAJOR FACILITATOR-TYPE TRANSPORTER HXNZ-RELATED"/>
    <property type="match status" value="1"/>
</dbReference>
<keyword evidence="4 6" id="KW-1133">Transmembrane helix</keyword>
<dbReference type="Gene3D" id="1.20.1250.20">
    <property type="entry name" value="MFS general substrate transporter like domains"/>
    <property type="match status" value="1"/>
</dbReference>
<keyword evidence="2" id="KW-0813">Transport</keyword>
<dbReference type="OMA" id="TWRNYTL"/>
<dbReference type="HOGENOM" id="CLU_001265_46_0_1"/>
<feature type="transmembrane region" description="Helical" evidence="6">
    <location>
        <begin position="145"/>
        <end position="165"/>
    </location>
</feature>
<evidence type="ECO:0000256" key="6">
    <source>
        <dbReference type="SAM" id="Phobius"/>
    </source>
</evidence>
<keyword evidence="3 6" id="KW-0812">Transmembrane</keyword>
<name>I7LXC7_TETTS</name>
<evidence type="ECO:0000256" key="3">
    <source>
        <dbReference type="ARBA" id="ARBA00022692"/>
    </source>
</evidence>
<protein>
    <submittedName>
        <fullName evidence="8">MFS transporter</fullName>
    </submittedName>
</protein>
<gene>
    <name evidence="8" type="ORF">TTHERM_00301950</name>
</gene>
<comment type="subcellular location">
    <subcellularLocation>
        <location evidence="1">Membrane</location>
        <topology evidence="1">Multi-pass membrane protein</topology>
    </subcellularLocation>
</comment>
<evidence type="ECO:0000313" key="9">
    <source>
        <dbReference type="Proteomes" id="UP000009168"/>
    </source>
</evidence>
<dbReference type="Proteomes" id="UP000009168">
    <property type="component" value="Unassembled WGS sequence"/>
</dbReference>
<dbReference type="PROSITE" id="PS50850">
    <property type="entry name" value="MFS"/>
    <property type="match status" value="1"/>
</dbReference>
<dbReference type="InterPro" id="IPR036259">
    <property type="entry name" value="MFS_trans_sf"/>
</dbReference>
<dbReference type="KEGG" id="tet:TTHERM_00301950"/>
<dbReference type="InterPro" id="IPR020846">
    <property type="entry name" value="MFS_dom"/>
</dbReference>
<dbReference type="GeneID" id="7832448"/>
<reference evidence="9" key="1">
    <citation type="journal article" date="2006" name="PLoS Biol.">
        <title>Macronuclear genome sequence of the ciliate Tetrahymena thermophila, a model eukaryote.</title>
        <authorList>
            <person name="Eisen J.A."/>
            <person name="Coyne R.S."/>
            <person name="Wu M."/>
            <person name="Wu D."/>
            <person name="Thiagarajan M."/>
            <person name="Wortman J.R."/>
            <person name="Badger J.H."/>
            <person name="Ren Q."/>
            <person name="Amedeo P."/>
            <person name="Jones K.M."/>
            <person name="Tallon L.J."/>
            <person name="Delcher A.L."/>
            <person name="Salzberg S.L."/>
            <person name="Silva J.C."/>
            <person name="Haas B.J."/>
            <person name="Majoros W.H."/>
            <person name="Farzad M."/>
            <person name="Carlton J.M."/>
            <person name="Smith R.K. Jr."/>
            <person name="Garg J."/>
            <person name="Pearlman R.E."/>
            <person name="Karrer K.M."/>
            <person name="Sun L."/>
            <person name="Manning G."/>
            <person name="Elde N.C."/>
            <person name="Turkewitz A.P."/>
            <person name="Asai D.J."/>
            <person name="Wilkes D.E."/>
            <person name="Wang Y."/>
            <person name="Cai H."/>
            <person name="Collins K."/>
            <person name="Stewart B.A."/>
            <person name="Lee S.R."/>
            <person name="Wilamowska K."/>
            <person name="Weinberg Z."/>
            <person name="Ruzzo W.L."/>
            <person name="Wloga D."/>
            <person name="Gaertig J."/>
            <person name="Frankel J."/>
            <person name="Tsao C.-C."/>
            <person name="Gorovsky M.A."/>
            <person name="Keeling P.J."/>
            <person name="Waller R.F."/>
            <person name="Patron N.J."/>
            <person name="Cherry J.M."/>
            <person name="Stover N.A."/>
            <person name="Krieger C.J."/>
            <person name="del Toro C."/>
            <person name="Ryder H.F."/>
            <person name="Williamson S.C."/>
            <person name="Barbeau R.A."/>
            <person name="Hamilton E.P."/>
            <person name="Orias E."/>
        </authorList>
    </citation>
    <scope>NUCLEOTIDE SEQUENCE [LARGE SCALE GENOMIC DNA]</scope>
    <source>
        <strain evidence="9">SB210</strain>
    </source>
</reference>
<feature type="transmembrane region" description="Helical" evidence="6">
    <location>
        <begin position="387"/>
        <end position="407"/>
    </location>
</feature>
<sequence length="493" mass="55438">MSFDDLVNLRIKLGKYQYIAIAILVMVDLNDGVQLVLMSFINPIIKAEWHISSTEVATLTSLFYLGTALGSCCTGSIADRYGRKIAIQYSSLALFLISNSFVLVKTVGSMGFVRVLYGFTYGFSLPLTTSMLSEIIPIQYRGKGLVFLNFFVSVGKLVGCILAMICLDSFTSGNWKLMMMLSSISSLFVFIASSSYLQESPRFLLATGKQEEGFDIIDRIIKINDAQAPVLSQEEKDSLKAWSSQVYNKEHQASILALFQDDLKGITIRMWICWFMENAMYFGQLVIMPFILGQSKKTFGSYFITILGEAPSIFLSAYIVDHPLLGRRNSLTICFGLSMVFHFFCYLQGGGSYLSLLTSVARFFMKQCYAMLYPFSTEVYPTIVRTVGFGMCGGVGRVGATLIPYLIFTLIDIDLYSPFLVFTFTSLFAMISSYTFPFCTRGRQLDHIPQKAVDKQGHVHYIHDEKHLVHNQETPTPGNDLEMKLINKSQNYH</sequence>
<dbReference type="OrthoDB" id="4139357at2759"/>
<dbReference type="RefSeq" id="XP_001024623.1">
    <property type="nucleotide sequence ID" value="XM_001024623.3"/>
</dbReference>
<feature type="transmembrane region" description="Helical" evidence="6">
    <location>
        <begin position="18"/>
        <end position="41"/>
    </location>
</feature>
<keyword evidence="5 6" id="KW-0472">Membrane</keyword>
<evidence type="ECO:0000259" key="7">
    <source>
        <dbReference type="PROSITE" id="PS50850"/>
    </source>
</evidence>
<dbReference type="eggNOG" id="KOG0253">
    <property type="taxonomic scope" value="Eukaryota"/>
</dbReference>
<evidence type="ECO:0000256" key="2">
    <source>
        <dbReference type="ARBA" id="ARBA00022448"/>
    </source>
</evidence>
<evidence type="ECO:0000256" key="1">
    <source>
        <dbReference type="ARBA" id="ARBA00004141"/>
    </source>
</evidence>
<dbReference type="SUPFAM" id="SSF103473">
    <property type="entry name" value="MFS general substrate transporter"/>
    <property type="match status" value="1"/>
</dbReference>
<dbReference type="GO" id="GO:0022857">
    <property type="term" value="F:transmembrane transporter activity"/>
    <property type="evidence" value="ECO:0007669"/>
    <property type="project" value="InterPro"/>
</dbReference>
<dbReference type="InParanoid" id="I7LXC7"/>
<accession>I7LXC7</accession>
<feature type="transmembrane region" description="Helical" evidence="6">
    <location>
        <begin position="85"/>
        <end position="103"/>
    </location>
</feature>
<dbReference type="FunCoup" id="I7LXC7">
    <property type="interactions" value="8"/>
</dbReference>
<feature type="transmembrane region" description="Helical" evidence="6">
    <location>
        <begin position="115"/>
        <end position="133"/>
    </location>
</feature>
<dbReference type="Pfam" id="PF00083">
    <property type="entry name" value="Sugar_tr"/>
    <property type="match status" value="1"/>
</dbReference>
<feature type="domain" description="Major facilitator superfamily (MFS) profile" evidence="7">
    <location>
        <begin position="20"/>
        <end position="441"/>
    </location>
</feature>
<dbReference type="AlphaFoldDB" id="I7LXC7"/>
<dbReference type="EMBL" id="GG662449">
    <property type="protein sequence ID" value="EAS04378.1"/>
    <property type="molecule type" value="Genomic_DNA"/>
</dbReference>
<evidence type="ECO:0000256" key="4">
    <source>
        <dbReference type="ARBA" id="ARBA00022989"/>
    </source>
</evidence>
<evidence type="ECO:0000313" key="8">
    <source>
        <dbReference type="EMBL" id="EAS04378.1"/>
    </source>
</evidence>
<organism evidence="8 9">
    <name type="scientific">Tetrahymena thermophila (strain SB210)</name>
    <dbReference type="NCBI Taxonomy" id="312017"/>
    <lineage>
        <taxon>Eukaryota</taxon>
        <taxon>Sar</taxon>
        <taxon>Alveolata</taxon>
        <taxon>Ciliophora</taxon>
        <taxon>Intramacronucleata</taxon>
        <taxon>Oligohymenophorea</taxon>
        <taxon>Hymenostomatida</taxon>
        <taxon>Tetrahymenina</taxon>
        <taxon>Tetrahymenidae</taxon>
        <taxon>Tetrahymena</taxon>
    </lineage>
</organism>
<keyword evidence="9" id="KW-1185">Reference proteome</keyword>
<feature type="transmembrane region" description="Helical" evidence="6">
    <location>
        <begin position="61"/>
        <end position="78"/>
    </location>
</feature>
<dbReference type="InterPro" id="IPR005828">
    <property type="entry name" value="MFS_sugar_transport-like"/>
</dbReference>
<feature type="transmembrane region" description="Helical" evidence="6">
    <location>
        <begin position="331"/>
        <end position="349"/>
    </location>
</feature>
<feature type="transmembrane region" description="Helical" evidence="6">
    <location>
        <begin position="419"/>
        <end position="439"/>
    </location>
</feature>
<proteinExistence type="predicted"/>
<feature type="transmembrane region" description="Helical" evidence="6">
    <location>
        <begin position="299"/>
        <end position="319"/>
    </location>
</feature>
<dbReference type="PANTHER" id="PTHR23511">
    <property type="entry name" value="SYNAPTIC VESICLE GLYCOPROTEIN 2"/>
    <property type="match status" value="1"/>
</dbReference>
<evidence type="ECO:0000256" key="5">
    <source>
        <dbReference type="ARBA" id="ARBA00023136"/>
    </source>
</evidence>
<dbReference type="GO" id="GO:0016020">
    <property type="term" value="C:membrane"/>
    <property type="evidence" value="ECO:0007669"/>
    <property type="project" value="UniProtKB-SubCell"/>
</dbReference>
<feature type="transmembrane region" description="Helical" evidence="6">
    <location>
        <begin position="177"/>
        <end position="197"/>
    </location>
</feature>